<dbReference type="Pfam" id="PF05901">
    <property type="entry name" value="Excalibur"/>
    <property type="match status" value="1"/>
</dbReference>
<reference evidence="2" key="1">
    <citation type="submission" date="2020-04" db="EMBL/GenBank/DDBJ databases">
        <authorList>
            <person name="Zhang T."/>
        </authorList>
    </citation>
    <scope>NUCLEOTIDE SEQUENCE</scope>
    <source>
        <strain evidence="2">HKST-UBA11</strain>
    </source>
</reference>
<evidence type="ECO:0000313" key="3">
    <source>
        <dbReference type="Proteomes" id="UP000754563"/>
    </source>
</evidence>
<name>A0A955RKD3_9BACT</name>
<dbReference type="EMBL" id="JAGQLH010000014">
    <property type="protein sequence ID" value="MCA9385332.1"/>
    <property type="molecule type" value="Genomic_DNA"/>
</dbReference>
<dbReference type="Pfam" id="PF00395">
    <property type="entry name" value="SLH"/>
    <property type="match status" value="2"/>
</dbReference>
<dbReference type="AlphaFoldDB" id="A0A955RKD3"/>
<reference evidence="2" key="2">
    <citation type="journal article" date="2021" name="Microbiome">
        <title>Successional dynamics and alternative stable states in a saline activated sludge microbial community over 9 years.</title>
        <authorList>
            <person name="Wang Y."/>
            <person name="Ye J."/>
            <person name="Ju F."/>
            <person name="Liu L."/>
            <person name="Boyd J.A."/>
            <person name="Deng Y."/>
            <person name="Parks D.H."/>
            <person name="Jiang X."/>
            <person name="Yin X."/>
            <person name="Woodcroft B.J."/>
            <person name="Tyson G.W."/>
            <person name="Hugenholtz P."/>
            <person name="Polz M.F."/>
            <person name="Zhang T."/>
        </authorList>
    </citation>
    <scope>NUCLEOTIDE SEQUENCE</scope>
    <source>
        <strain evidence="2">HKST-UBA11</strain>
    </source>
</reference>
<dbReference type="PROSITE" id="PS51272">
    <property type="entry name" value="SLH"/>
    <property type="match status" value="2"/>
</dbReference>
<feature type="domain" description="SLH" evidence="1">
    <location>
        <begin position="21"/>
        <end position="84"/>
    </location>
</feature>
<dbReference type="Proteomes" id="UP000754563">
    <property type="component" value="Unassembled WGS sequence"/>
</dbReference>
<sequence>MKISKVIILQAVLVLLIAIPVLAGFPDVPENHEYKTAIEFVQGEGIVNGYGDGTYRPANTITRAEFTKIIVNSRYPKEEIDTCGDFPFPDVDEANAFANFICLAYEKGVVSGYTDGTYRPNETISFGAISKIIANAFSMDSDLGLQTEDHKFKPFVVSLQEKAAIPLTIETIDSLINRGEMAEIVYRIMNNITDKETKIYENLISQSVTPTPEPTTVPECSTDTYNCSSFTSQIAAQELFEFCFIQTGIDIHRLDGDNNGIACESQF</sequence>
<gene>
    <name evidence="2" type="ORF">KC717_01650</name>
</gene>
<protein>
    <submittedName>
        <fullName evidence="2">S-layer homology domain-containing protein</fullName>
    </submittedName>
</protein>
<feature type="domain" description="SLH" evidence="1">
    <location>
        <begin position="85"/>
        <end position="147"/>
    </location>
</feature>
<dbReference type="PANTHER" id="PTHR43308:SF5">
    <property type="entry name" value="S-LAYER PROTEIN _ PEPTIDOGLYCAN ENDO-BETA-N-ACETYLGLUCOSAMINIDASE"/>
    <property type="match status" value="1"/>
</dbReference>
<dbReference type="InterPro" id="IPR051465">
    <property type="entry name" value="Cell_Envelope_Struct_Comp"/>
</dbReference>
<evidence type="ECO:0000313" key="2">
    <source>
        <dbReference type="EMBL" id="MCA9385332.1"/>
    </source>
</evidence>
<dbReference type="InterPro" id="IPR001119">
    <property type="entry name" value="SLH_dom"/>
</dbReference>
<evidence type="ECO:0000259" key="1">
    <source>
        <dbReference type="PROSITE" id="PS51272"/>
    </source>
</evidence>
<comment type="caution">
    <text evidence="2">The sequence shown here is derived from an EMBL/GenBank/DDBJ whole genome shotgun (WGS) entry which is preliminary data.</text>
</comment>
<accession>A0A955RKD3</accession>
<dbReference type="PANTHER" id="PTHR43308">
    <property type="entry name" value="OUTER MEMBRANE PROTEIN ALPHA-RELATED"/>
    <property type="match status" value="1"/>
</dbReference>
<dbReference type="InterPro" id="IPR008613">
    <property type="entry name" value="Excalibur_Ca-bd_domain"/>
</dbReference>
<organism evidence="2 3">
    <name type="scientific">Candidatus Dojkabacteria bacterium</name>
    <dbReference type="NCBI Taxonomy" id="2099670"/>
    <lineage>
        <taxon>Bacteria</taxon>
        <taxon>Candidatus Dojkabacteria</taxon>
    </lineage>
</organism>
<proteinExistence type="predicted"/>